<feature type="domain" description="Nitrite/sulphite reductase 4Fe-4S" evidence="16">
    <location>
        <begin position="174"/>
        <end position="329"/>
    </location>
</feature>
<keyword evidence="3 15" id="KW-0004">4Fe-4S</keyword>
<keyword evidence="9 15" id="KW-0408">Iron</keyword>
<dbReference type="InterPro" id="IPR045854">
    <property type="entry name" value="NO2/SO3_Rdtase_4Fe4S_sf"/>
</dbReference>
<evidence type="ECO:0000256" key="5">
    <source>
        <dbReference type="ARBA" id="ARBA00022617"/>
    </source>
</evidence>
<dbReference type="InterPro" id="IPR045169">
    <property type="entry name" value="NO2/SO3_Rdtase_4Fe4S_prot"/>
</dbReference>
<evidence type="ECO:0000256" key="13">
    <source>
        <dbReference type="ARBA" id="ARBA00057160"/>
    </source>
</evidence>
<keyword evidence="6 15" id="KW-0479">Metal-binding</keyword>
<feature type="binding site" evidence="15">
    <location>
        <position position="435"/>
    </location>
    <ligand>
        <name>[4Fe-4S] cluster</name>
        <dbReference type="ChEBI" id="CHEBI:49883"/>
    </ligand>
</feature>
<dbReference type="InterPro" id="IPR006067">
    <property type="entry name" value="NO2/SO3_Rdtase_4Fe4S_dom"/>
</dbReference>
<dbReference type="InterPro" id="IPR005117">
    <property type="entry name" value="NiRdtase/SiRdtase_haem-b_fer"/>
</dbReference>
<dbReference type="NCBIfam" id="TIGR02041">
    <property type="entry name" value="CysI"/>
    <property type="match status" value="1"/>
</dbReference>
<dbReference type="FunFam" id="3.30.413.10:FF:000003">
    <property type="entry name" value="Sulfite reductase [NADPH] hemoprotein beta-component"/>
    <property type="match status" value="1"/>
</dbReference>
<comment type="cofactor">
    <cofactor evidence="15">
        <name>[4Fe-4S] cluster</name>
        <dbReference type="ChEBI" id="CHEBI:49883"/>
    </cofactor>
    <text evidence="15">Binds 1 [4Fe-4S] cluster per subunit.</text>
</comment>
<comment type="similarity">
    <text evidence="2 15">Belongs to the nitrite and sulfite reductase 4Fe-4S domain family.</text>
</comment>
<dbReference type="HAMAP" id="MF_01540">
    <property type="entry name" value="CysI"/>
    <property type="match status" value="1"/>
</dbReference>
<dbReference type="GO" id="GO:0046872">
    <property type="term" value="F:metal ion binding"/>
    <property type="evidence" value="ECO:0007669"/>
    <property type="project" value="UniProtKB-KW"/>
</dbReference>
<proteinExistence type="inferred from homology"/>
<keyword evidence="10 15" id="KW-0411">Iron-sulfur</keyword>
<evidence type="ECO:0000256" key="7">
    <source>
        <dbReference type="ARBA" id="ARBA00022857"/>
    </source>
</evidence>
<evidence type="ECO:0000256" key="3">
    <source>
        <dbReference type="ARBA" id="ARBA00022485"/>
    </source>
</evidence>
<dbReference type="GO" id="GO:0009337">
    <property type="term" value="C:sulfite reductase complex (NADPH)"/>
    <property type="evidence" value="ECO:0007669"/>
    <property type="project" value="InterPro"/>
</dbReference>
<dbReference type="EMBL" id="RHHM01000001">
    <property type="protein sequence ID" value="RQM40152.1"/>
    <property type="molecule type" value="Genomic_DNA"/>
</dbReference>
<feature type="binding site" description="axial binding residue" evidence="15">
    <location>
        <position position="484"/>
    </location>
    <ligand>
        <name>siroheme</name>
        <dbReference type="ChEBI" id="CHEBI:60052"/>
    </ligand>
    <ligandPart>
        <name>Fe</name>
        <dbReference type="ChEBI" id="CHEBI:18248"/>
    </ligandPart>
</feature>
<dbReference type="GO" id="GO:0051539">
    <property type="term" value="F:4 iron, 4 sulfur cluster binding"/>
    <property type="evidence" value="ECO:0007669"/>
    <property type="project" value="UniProtKB-KW"/>
</dbReference>
<evidence type="ECO:0000256" key="11">
    <source>
        <dbReference type="ARBA" id="ARBA00023192"/>
    </source>
</evidence>
<keyword evidence="4 15" id="KW-0028">Amino-acid biosynthesis</keyword>
<dbReference type="GO" id="GO:0050661">
    <property type="term" value="F:NADP binding"/>
    <property type="evidence" value="ECO:0007669"/>
    <property type="project" value="InterPro"/>
</dbReference>
<evidence type="ECO:0000256" key="1">
    <source>
        <dbReference type="ARBA" id="ARBA00004774"/>
    </source>
</evidence>
<evidence type="ECO:0000256" key="14">
    <source>
        <dbReference type="ARBA" id="ARBA00062253"/>
    </source>
</evidence>
<protein>
    <recommendedName>
        <fullName evidence="15">Sulfite reductase [NADPH] hemoprotein beta-component</fullName>
        <shortName evidence="15">SiR-HP</shortName>
        <shortName evidence="15">SiRHP</shortName>
        <ecNumber evidence="15">1.8.1.2</ecNumber>
    </recommendedName>
</protein>
<comment type="caution">
    <text evidence="18">The sequence shown here is derived from an EMBL/GenBank/DDBJ whole genome shotgun (WGS) entry which is preliminary data.</text>
</comment>
<feature type="domain" description="Nitrite/Sulfite reductase ferredoxin-like" evidence="17">
    <location>
        <begin position="355"/>
        <end position="415"/>
    </location>
</feature>
<dbReference type="InterPro" id="IPR006066">
    <property type="entry name" value="NO2/SO3_Rdtase_FeS/sirohaem_BS"/>
</dbReference>
<dbReference type="GO" id="GO:0004783">
    <property type="term" value="F:sulfite reductase (NADPH) activity"/>
    <property type="evidence" value="ECO:0007669"/>
    <property type="project" value="UniProtKB-UniRule"/>
</dbReference>
<dbReference type="Pfam" id="PF01077">
    <property type="entry name" value="NIR_SIR"/>
    <property type="match status" value="1"/>
</dbReference>
<evidence type="ECO:0000259" key="16">
    <source>
        <dbReference type="Pfam" id="PF01077"/>
    </source>
</evidence>
<dbReference type="GO" id="GO:0019344">
    <property type="term" value="P:cysteine biosynthetic process"/>
    <property type="evidence" value="ECO:0007669"/>
    <property type="project" value="UniProtKB-KW"/>
</dbReference>
<dbReference type="Gene3D" id="3.30.413.10">
    <property type="entry name" value="Sulfite Reductase Hemoprotein, domain 1"/>
    <property type="match status" value="2"/>
</dbReference>
<feature type="binding site" evidence="15">
    <location>
        <position position="484"/>
    </location>
    <ligand>
        <name>[4Fe-4S] cluster</name>
        <dbReference type="ChEBI" id="CHEBI:49883"/>
    </ligand>
</feature>
<evidence type="ECO:0000256" key="8">
    <source>
        <dbReference type="ARBA" id="ARBA00023002"/>
    </source>
</evidence>
<dbReference type="PRINTS" id="PR00397">
    <property type="entry name" value="SIROHAEM"/>
</dbReference>
<dbReference type="NCBIfam" id="NF010029">
    <property type="entry name" value="PRK13504.1"/>
    <property type="match status" value="1"/>
</dbReference>
<dbReference type="SUPFAM" id="SSF55124">
    <property type="entry name" value="Nitrite/Sulfite reductase N-terminal domain-like"/>
    <property type="match status" value="2"/>
</dbReference>
<accession>A0A3N6TXZ3</accession>
<dbReference type="RefSeq" id="WP_124231588.1">
    <property type="nucleotide sequence ID" value="NZ_RHHM01000001.1"/>
</dbReference>
<evidence type="ECO:0000256" key="15">
    <source>
        <dbReference type="HAMAP-Rule" id="MF_01540"/>
    </source>
</evidence>
<dbReference type="PROSITE" id="PS00365">
    <property type="entry name" value="NIR_SIR"/>
    <property type="match status" value="1"/>
</dbReference>
<keyword evidence="11 15" id="KW-0198">Cysteine biosynthesis</keyword>
<keyword evidence="7 15" id="KW-0521">NADP</keyword>
<dbReference type="FunFam" id="3.30.413.10:FF:000004">
    <property type="entry name" value="Sulfite reductase [NADPH] hemoprotein beta-component"/>
    <property type="match status" value="1"/>
</dbReference>
<dbReference type="GO" id="GO:0070814">
    <property type="term" value="P:hydrogen sulfide biosynthetic process"/>
    <property type="evidence" value="ECO:0007669"/>
    <property type="project" value="UniProtKB-UniRule"/>
</dbReference>
<dbReference type="GO" id="GO:0000103">
    <property type="term" value="P:sulfate assimilation"/>
    <property type="evidence" value="ECO:0007669"/>
    <property type="project" value="UniProtKB-UniRule"/>
</dbReference>
<keyword evidence="19" id="KW-1185">Reference proteome</keyword>
<evidence type="ECO:0000256" key="12">
    <source>
        <dbReference type="ARBA" id="ARBA00052219"/>
    </source>
</evidence>
<name>A0A3N6TXZ3_9GAMM</name>
<dbReference type="AlphaFoldDB" id="A0A3N6TXZ3"/>
<dbReference type="GO" id="GO:0020037">
    <property type="term" value="F:heme binding"/>
    <property type="evidence" value="ECO:0007669"/>
    <property type="project" value="InterPro"/>
</dbReference>
<dbReference type="PANTHER" id="PTHR11493:SF47">
    <property type="entry name" value="SULFITE REDUCTASE [NADPH] SUBUNIT BETA"/>
    <property type="match status" value="1"/>
</dbReference>
<evidence type="ECO:0000313" key="18">
    <source>
        <dbReference type="EMBL" id="RQM40152.1"/>
    </source>
</evidence>
<feature type="binding site" evidence="15">
    <location>
        <position position="480"/>
    </location>
    <ligand>
        <name>[4Fe-4S] cluster</name>
        <dbReference type="ChEBI" id="CHEBI:49883"/>
    </ligand>
</feature>
<feature type="domain" description="Nitrite/Sulfite reductase ferredoxin-like" evidence="17">
    <location>
        <begin position="81"/>
        <end position="141"/>
    </location>
</feature>
<organism evidence="18 19">
    <name type="scientific">Erwinia psidii</name>
    <dbReference type="NCBI Taxonomy" id="69224"/>
    <lineage>
        <taxon>Bacteria</taxon>
        <taxon>Pseudomonadati</taxon>
        <taxon>Pseudomonadota</taxon>
        <taxon>Gammaproteobacteria</taxon>
        <taxon>Enterobacterales</taxon>
        <taxon>Erwiniaceae</taxon>
        <taxon>Erwinia</taxon>
    </lineage>
</organism>
<dbReference type="SUPFAM" id="SSF56014">
    <property type="entry name" value="Nitrite and sulphite reductase 4Fe-4S domain-like"/>
    <property type="match status" value="2"/>
</dbReference>
<dbReference type="UniPathway" id="UPA00140">
    <property type="reaction ID" value="UER00207"/>
</dbReference>
<dbReference type="Pfam" id="PF03460">
    <property type="entry name" value="NIR_SIR_ferr"/>
    <property type="match status" value="2"/>
</dbReference>
<keyword evidence="8 15" id="KW-0560">Oxidoreductase</keyword>
<comment type="cofactor">
    <cofactor evidence="15">
        <name>siroheme</name>
        <dbReference type="ChEBI" id="CHEBI:60052"/>
    </cofactor>
    <text evidence="15">Binds 1 siroheme per subunit.</text>
</comment>
<evidence type="ECO:0000256" key="4">
    <source>
        <dbReference type="ARBA" id="ARBA00022605"/>
    </source>
</evidence>
<dbReference type="Proteomes" id="UP000279457">
    <property type="component" value="Unassembled WGS sequence"/>
</dbReference>
<keyword evidence="5 15" id="KW-0349">Heme</keyword>
<evidence type="ECO:0000256" key="10">
    <source>
        <dbReference type="ARBA" id="ARBA00023014"/>
    </source>
</evidence>
<evidence type="ECO:0000259" key="17">
    <source>
        <dbReference type="Pfam" id="PF03460"/>
    </source>
</evidence>
<evidence type="ECO:0000256" key="2">
    <source>
        <dbReference type="ARBA" id="ARBA00010429"/>
    </source>
</evidence>
<comment type="catalytic activity">
    <reaction evidence="12 15">
        <text>hydrogen sulfide + 3 NADP(+) + 3 H2O = sulfite + 3 NADPH + 4 H(+)</text>
        <dbReference type="Rhea" id="RHEA:13801"/>
        <dbReference type="ChEBI" id="CHEBI:15377"/>
        <dbReference type="ChEBI" id="CHEBI:15378"/>
        <dbReference type="ChEBI" id="CHEBI:17359"/>
        <dbReference type="ChEBI" id="CHEBI:29919"/>
        <dbReference type="ChEBI" id="CHEBI:57783"/>
        <dbReference type="ChEBI" id="CHEBI:58349"/>
        <dbReference type="EC" id="1.8.1.2"/>
    </reaction>
</comment>
<dbReference type="InterPro" id="IPR011786">
    <property type="entry name" value="CysI"/>
</dbReference>
<dbReference type="GO" id="GO:0050311">
    <property type="term" value="F:sulfite reductase (ferredoxin) activity"/>
    <property type="evidence" value="ECO:0007669"/>
    <property type="project" value="TreeGrafter"/>
</dbReference>
<evidence type="ECO:0000256" key="6">
    <source>
        <dbReference type="ARBA" id="ARBA00022723"/>
    </source>
</evidence>
<dbReference type="OrthoDB" id="3189055at2"/>
<dbReference type="PANTHER" id="PTHR11493">
    <property type="entry name" value="SULFITE REDUCTASE [NADPH] SUBUNIT BETA-RELATED"/>
    <property type="match status" value="1"/>
</dbReference>
<evidence type="ECO:0000256" key="9">
    <source>
        <dbReference type="ARBA" id="ARBA00023004"/>
    </source>
</evidence>
<feature type="binding site" evidence="15">
    <location>
        <position position="441"/>
    </location>
    <ligand>
        <name>[4Fe-4S] cluster</name>
        <dbReference type="ChEBI" id="CHEBI:49883"/>
    </ligand>
</feature>
<comment type="pathway">
    <text evidence="1 15">Sulfur metabolism; hydrogen sulfide biosynthesis; hydrogen sulfide from sulfite (NADPH route): step 1/1.</text>
</comment>
<comment type="subunit">
    <text evidence="14 15">Alpha(8)-beta(8). The alpha component is a flavoprotein, the beta component is a hemoprotein.</text>
</comment>
<evidence type="ECO:0000313" key="19">
    <source>
        <dbReference type="Proteomes" id="UP000279457"/>
    </source>
</evidence>
<sequence length="571" mass="64070">MSNDKHPGPLVVEGKLTDAERLKKQSNYLRGTIADDLQNGLTGGFTGDNFLLIRFHGMYQQDDRDIRAERAEQKLEPRHAMMLRCRLPGGIITPQQWLAIDKFAEENTLYGSIRLTNRQTFQFHGILKGNVKPVHQMLHEVGLDALATANDVNRNVLCSSNPVESELHQEAYEWAKKISEHLLPQTRAYAEIWLDQEKVATTDKEPILGETYLPRKFKTTVVVPPHNDVDLHANDLNFIAIAEEGKLVGFNLLVGGGLSIDHGNKATYARTASEFGYLPLDKTLAVAEAVVTTQRDWGNRTDRKNAKTKYTLERVGVETFKAEVERRAGIVFAPIRPYEFTTRGDRFGWVKGIDDQWHLTLFIENGRLLDYPGRPLKTGVAEIAREHKGDFRLTANQNLIVAGVPETDKARIEQLARDHGLMESVSTQRENSMACVSFPTCPLAMAEAERFLPEFVTRVEGIMSTYGVGEEHIVLRVTGCPNGCGRALLAEIGLVGKAPGRYNLHLGGNRTGTRIPRMYRENITEDEILSTLDELVARWSAEREGEEGFGDFTVRVGIVKPVVDPARDFWQ</sequence>
<comment type="function">
    <text evidence="13 15">Component of the sulfite reductase complex that catalyzes the 6-electron reduction of sulfite to sulfide. This is one of several activities required for the biosynthesis of L-cysteine from sulfate.</text>
</comment>
<dbReference type="InterPro" id="IPR036136">
    <property type="entry name" value="Nit/Sulf_reduc_fer-like_dom_sf"/>
</dbReference>
<gene>
    <name evidence="15 18" type="primary">cysI</name>
    <name evidence="18" type="ORF">EB241_02370</name>
</gene>
<reference evidence="18 19" key="1">
    <citation type="submission" date="2018-10" db="EMBL/GenBank/DDBJ databases">
        <title>Draft genome sequence for the type isolate of Erwinia psidii, agent causal of bacterial blight in guava (Psidium guajava) and wilt and die-back of Eucalyptus spp.</title>
        <authorList>
            <person name="Hermenegildo P.S."/>
            <person name="Santos S.A."/>
            <person name="Guimaraes L.M.S."/>
            <person name="Vidigal P.M.P."/>
            <person name="Pereira I.C."/>
            <person name="Badel J.L."/>
            <person name="Alfenas-Zerbini P."/>
            <person name="Ferreira M.A.S.V."/>
            <person name="Alfenas A.C."/>
        </authorList>
    </citation>
    <scope>NUCLEOTIDE SEQUENCE [LARGE SCALE GENOMIC DNA]</scope>
    <source>
        <strain evidence="18 19">IBSBF 435</strain>
    </source>
</reference>
<dbReference type="EC" id="1.8.1.2" evidence="15"/>